<name>A0ABQ2UHK7_9PSEU</name>
<organism evidence="1 2">
    <name type="scientific">Lentzea flava</name>
    <dbReference type="NCBI Taxonomy" id="103732"/>
    <lineage>
        <taxon>Bacteria</taxon>
        <taxon>Bacillati</taxon>
        <taxon>Actinomycetota</taxon>
        <taxon>Actinomycetes</taxon>
        <taxon>Pseudonocardiales</taxon>
        <taxon>Pseudonocardiaceae</taxon>
        <taxon>Lentzea</taxon>
    </lineage>
</organism>
<reference evidence="2" key="1">
    <citation type="journal article" date="2019" name="Int. J. Syst. Evol. Microbiol.">
        <title>The Global Catalogue of Microorganisms (GCM) 10K type strain sequencing project: providing services to taxonomists for standard genome sequencing and annotation.</title>
        <authorList>
            <consortium name="The Broad Institute Genomics Platform"/>
            <consortium name="The Broad Institute Genome Sequencing Center for Infectious Disease"/>
            <person name="Wu L."/>
            <person name="Ma J."/>
        </authorList>
    </citation>
    <scope>NUCLEOTIDE SEQUENCE [LARGE SCALE GENOMIC DNA]</scope>
    <source>
        <strain evidence="2">JCM 3296</strain>
    </source>
</reference>
<comment type="caution">
    <text evidence="1">The sequence shown here is derived from an EMBL/GenBank/DDBJ whole genome shotgun (WGS) entry which is preliminary data.</text>
</comment>
<keyword evidence="2" id="KW-1185">Reference proteome</keyword>
<sequence>MNIGTIARRLARQSAGDGAHLKSTLLLISPCILLYEKRPRLELLHIDGSCFGA</sequence>
<protein>
    <submittedName>
        <fullName evidence="1">Uncharacterized protein</fullName>
    </submittedName>
</protein>
<proteinExistence type="predicted"/>
<accession>A0ABQ2UHK7</accession>
<dbReference type="EMBL" id="BMRE01000009">
    <property type="protein sequence ID" value="GGU34569.1"/>
    <property type="molecule type" value="Genomic_DNA"/>
</dbReference>
<dbReference type="Proteomes" id="UP000649573">
    <property type="component" value="Unassembled WGS sequence"/>
</dbReference>
<evidence type="ECO:0000313" key="1">
    <source>
        <dbReference type="EMBL" id="GGU34569.1"/>
    </source>
</evidence>
<evidence type="ECO:0000313" key="2">
    <source>
        <dbReference type="Proteomes" id="UP000649573"/>
    </source>
</evidence>
<gene>
    <name evidence="1" type="ORF">GCM10010178_28570</name>
</gene>